<dbReference type="GO" id="GO:0016020">
    <property type="term" value="C:membrane"/>
    <property type="evidence" value="ECO:0007669"/>
    <property type="project" value="InterPro"/>
</dbReference>
<keyword evidence="4" id="KW-1185">Reference proteome</keyword>
<accession>A0A5B8UUD3</accession>
<protein>
    <recommendedName>
        <fullName evidence="2">Signal transduction histidine kinase internal region domain-containing protein</fullName>
    </recommendedName>
</protein>
<dbReference type="Proteomes" id="UP000321479">
    <property type="component" value="Chromosome"/>
</dbReference>
<name>A0A5B8UUD3_9SPHI</name>
<reference evidence="3 4" key="1">
    <citation type="journal article" date="2017" name="Curr. Microbiol.">
        <title>Mucilaginibacter ginsenosidivorans sp. nov., Isolated from Soil of Ginseng Field.</title>
        <authorList>
            <person name="Kim M.M."/>
            <person name="Siddiqi M.Z."/>
            <person name="Im W.T."/>
        </authorList>
    </citation>
    <scope>NUCLEOTIDE SEQUENCE [LARGE SCALE GENOMIC DNA]</scope>
    <source>
        <strain evidence="3 4">Gsoil 3017</strain>
    </source>
</reference>
<keyword evidence="1" id="KW-0472">Membrane</keyword>
<feature type="transmembrane region" description="Helical" evidence="1">
    <location>
        <begin position="84"/>
        <end position="104"/>
    </location>
</feature>
<organism evidence="3 4">
    <name type="scientific">Mucilaginibacter ginsenosidivorans</name>
    <dbReference type="NCBI Taxonomy" id="398053"/>
    <lineage>
        <taxon>Bacteria</taxon>
        <taxon>Pseudomonadati</taxon>
        <taxon>Bacteroidota</taxon>
        <taxon>Sphingobacteriia</taxon>
        <taxon>Sphingobacteriales</taxon>
        <taxon>Sphingobacteriaceae</taxon>
        <taxon>Mucilaginibacter</taxon>
    </lineage>
</organism>
<dbReference type="InterPro" id="IPR010559">
    <property type="entry name" value="Sig_transdc_His_kin_internal"/>
</dbReference>
<evidence type="ECO:0000259" key="2">
    <source>
        <dbReference type="Pfam" id="PF06580"/>
    </source>
</evidence>
<keyword evidence="1" id="KW-1133">Transmembrane helix</keyword>
<dbReference type="OrthoDB" id="9792992at2"/>
<dbReference type="AlphaFoldDB" id="A0A5B8UUD3"/>
<feature type="transmembrane region" description="Helical" evidence="1">
    <location>
        <begin position="27"/>
        <end position="49"/>
    </location>
</feature>
<dbReference type="PANTHER" id="PTHR34220">
    <property type="entry name" value="SENSOR HISTIDINE KINASE YPDA"/>
    <property type="match status" value="1"/>
</dbReference>
<dbReference type="GO" id="GO:0000155">
    <property type="term" value="F:phosphorelay sensor kinase activity"/>
    <property type="evidence" value="ECO:0007669"/>
    <property type="project" value="InterPro"/>
</dbReference>
<dbReference type="PANTHER" id="PTHR34220:SF7">
    <property type="entry name" value="SENSOR HISTIDINE KINASE YPDA"/>
    <property type="match status" value="1"/>
</dbReference>
<dbReference type="EMBL" id="CP042436">
    <property type="protein sequence ID" value="QEC62532.1"/>
    <property type="molecule type" value="Genomic_DNA"/>
</dbReference>
<evidence type="ECO:0000313" key="4">
    <source>
        <dbReference type="Proteomes" id="UP000321479"/>
    </source>
</evidence>
<dbReference type="InterPro" id="IPR050640">
    <property type="entry name" value="Bact_2-comp_sensor_kinase"/>
</dbReference>
<sequence>MQTAGTTRQPENHGELFLPRPGIPVQILAWCAFIAYEQAAVILTTPSITTLRLSILYYTLNIALFYSHWFLLRYTIREQRRRYLPAVALTLAELAACLALKYGANQLVTISRPMTARQALVSSLWDLHRSLYFIGLSTLTWSIAFISRLRHRALELENARLLGERDRARLEVRLAAAQQAYYRQQLNPHLLFNTLNFIYSRVAATSGEAAKGVLLLSDLLRYSLEAGEPGAKIPLDRELEHIGKLIEISRLRYDGQCYLDYRAEPGQNPAAIIPLLLLTLAENLFKHGLLTDPARPASLHISCRENQLLFHSRNHRKRPGPAREDHTGLKNTRIRLEQSYPGRHTLDISENPDTYELRLNLYL</sequence>
<dbReference type="KEGG" id="mgin:FRZ54_07995"/>
<evidence type="ECO:0000256" key="1">
    <source>
        <dbReference type="SAM" id="Phobius"/>
    </source>
</evidence>
<keyword evidence="1" id="KW-0812">Transmembrane</keyword>
<gene>
    <name evidence="3" type="ORF">FRZ54_07995</name>
</gene>
<dbReference type="Pfam" id="PF06580">
    <property type="entry name" value="His_kinase"/>
    <property type="match status" value="1"/>
</dbReference>
<evidence type="ECO:0000313" key="3">
    <source>
        <dbReference type="EMBL" id="QEC62532.1"/>
    </source>
</evidence>
<proteinExistence type="predicted"/>
<dbReference type="RefSeq" id="WP_147031109.1">
    <property type="nucleotide sequence ID" value="NZ_CP042436.1"/>
</dbReference>
<feature type="domain" description="Signal transduction histidine kinase internal region" evidence="2">
    <location>
        <begin position="178"/>
        <end position="255"/>
    </location>
</feature>
<feature type="transmembrane region" description="Helical" evidence="1">
    <location>
        <begin position="55"/>
        <end position="72"/>
    </location>
</feature>